<feature type="transmembrane region" description="Helical" evidence="1">
    <location>
        <begin position="57"/>
        <end position="75"/>
    </location>
</feature>
<reference evidence="3" key="1">
    <citation type="journal article" date="2019" name="Int. J. Syst. Evol. Microbiol.">
        <title>The Global Catalogue of Microorganisms (GCM) 10K type strain sequencing project: providing services to taxonomists for standard genome sequencing and annotation.</title>
        <authorList>
            <consortium name="The Broad Institute Genomics Platform"/>
            <consortium name="The Broad Institute Genome Sequencing Center for Infectious Disease"/>
            <person name="Wu L."/>
            <person name="Ma J."/>
        </authorList>
    </citation>
    <scope>NUCLEOTIDE SEQUENCE [LARGE SCALE GENOMIC DNA]</scope>
    <source>
        <strain evidence="3">KCTC 22671</strain>
    </source>
</reference>
<evidence type="ECO:0000256" key="1">
    <source>
        <dbReference type="SAM" id="Phobius"/>
    </source>
</evidence>
<dbReference type="RefSeq" id="WP_379812412.1">
    <property type="nucleotide sequence ID" value="NZ_JBHUPC010000017.1"/>
</dbReference>
<protein>
    <submittedName>
        <fullName evidence="2">NfeD family protein</fullName>
    </submittedName>
</protein>
<organism evidence="2 3">
    <name type="scientific">Flavobacterium chuncheonense</name>
    <dbReference type="NCBI Taxonomy" id="2026653"/>
    <lineage>
        <taxon>Bacteria</taxon>
        <taxon>Pseudomonadati</taxon>
        <taxon>Bacteroidota</taxon>
        <taxon>Flavobacteriia</taxon>
        <taxon>Flavobacteriales</taxon>
        <taxon>Flavobacteriaceae</taxon>
        <taxon>Flavobacterium</taxon>
    </lineage>
</organism>
<dbReference type="InterPro" id="IPR012340">
    <property type="entry name" value="NA-bd_OB-fold"/>
</dbReference>
<dbReference type="EMBL" id="JBHUPC010000017">
    <property type="protein sequence ID" value="MFD2892701.1"/>
    <property type="molecule type" value="Genomic_DNA"/>
</dbReference>
<feature type="transmembrane region" description="Helical" evidence="1">
    <location>
        <begin position="87"/>
        <end position="106"/>
    </location>
</feature>
<proteinExistence type="predicted"/>
<accession>A0ABW5YNM4</accession>
<keyword evidence="3" id="KW-1185">Reference proteome</keyword>
<keyword evidence="1" id="KW-0472">Membrane</keyword>
<comment type="caution">
    <text evidence="2">The sequence shown here is derived from an EMBL/GenBank/DDBJ whole genome shotgun (WGS) entry which is preliminary data.</text>
</comment>
<dbReference type="Proteomes" id="UP001597534">
    <property type="component" value="Unassembled WGS sequence"/>
</dbReference>
<dbReference type="Gene3D" id="2.40.50.140">
    <property type="entry name" value="Nucleic acid-binding proteins"/>
    <property type="match status" value="1"/>
</dbReference>
<keyword evidence="1" id="KW-1133">Transmembrane helix</keyword>
<sequence>MTFLENYEPLLKAFWYVALPVSIFFALQTIATFIGLGDAETDADTDGGDTGDMPFELFTLRNLINFLLGFSWTGISLYDKFENKNILIGVAILVGIIFVALFFIIIKQILKLSENNSFKIEDTLLKTADVYLTIPENKSGKGKVQISVKGSFHELDAMTTDNEKILSGNVVKVIAVENNILIVEKL</sequence>
<gene>
    <name evidence="2" type="ORF">ACFS5J_11835</name>
</gene>
<evidence type="ECO:0000313" key="2">
    <source>
        <dbReference type="EMBL" id="MFD2892701.1"/>
    </source>
</evidence>
<feature type="transmembrane region" description="Helical" evidence="1">
    <location>
        <begin position="13"/>
        <end position="36"/>
    </location>
</feature>
<name>A0ABW5YNM4_9FLAO</name>
<keyword evidence="1" id="KW-0812">Transmembrane</keyword>
<evidence type="ECO:0000313" key="3">
    <source>
        <dbReference type="Proteomes" id="UP001597534"/>
    </source>
</evidence>